<name>A0A0K8P0R6_PISS1</name>
<organism evidence="3 4">
    <name type="scientific">Piscinibacter sakaiensis</name>
    <name type="common">Ideonella sakaiensis</name>
    <dbReference type="NCBI Taxonomy" id="1547922"/>
    <lineage>
        <taxon>Bacteria</taxon>
        <taxon>Pseudomonadati</taxon>
        <taxon>Pseudomonadota</taxon>
        <taxon>Betaproteobacteria</taxon>
        <taxon>Burkholderiales</taxon>
        <taxon>Sphaerotilaceae</taxon>
        <taxon>Piscinibacter</taxon>
    </lineage>
</organism>
<dbReference type="RefSeq" id="WP_054020211.1">
    <property type="nucleotide sequence ID" value="NZ_BBYR01000032.1"/>
</dbReference>
<keyword evidence="4" id="KW-1185">Reference proteome</keyword>
<dbReference type="PANTHER" id="PTHR30388:SF6">
    <property type="entry name" value="XANTHINE DEHYDROGENASE SUBUNIT A-RELATED"/>
    <property type="match status" value="1"/>
</dbReference>
<accession>A0A0K8P0R6</accession>
<proteinExistence type="predicted"/>
<dbReference type="InterPro" id="IPR003777">
    <property type="entry name" value="XdhC_CoxI"/>
</dbReference>
<feature type="domain" description="XdhC Rossmann" evidence="2">
    <location>
        <begin position="121"/>
        <end position="268"/>
    </location>
</feature>
<evidence type="ECO:0000259" key="2">
    <source>
        <dbReference type="Pfam" id="PF13478"/>
    </source>
</evidence>
<dbReference type="Gene3D" id="3.40.50.720">
    <property type="entry name" value="NAD(P)-binding Rossmann-like Domain"/>
    <property type="match status" value="1"/>
</dbReference>
<dbReference type="Proteomes" id="UP000037660">
    <property type="component" value="Unassembled WGS sequence"/>
</dbReference>
<dbReference type="InterPro" id="IPR052698">
    <property type="entry name" value="MoCofactor_Util/Proc"/>
</dbReference>
<dbReference type="OrthoDB" id="61481at2"/>
<reference evidence="3 4" key="2">
    <citation type="journal article" date="2016" name="Science">
        <title>A bacterium that degrades and assimilates poly(ethylene terephthalate).</title>
        <authorList>
            <person name="Yoshida S."/>
            <person name="Hiraga K."/>
            <person name="Takehana T."/>
            <person name="Taniguchi I."/>
            <person name="Yamaji H."/>
            <person name="Maeda Y."/>
            <person name="Toyohara K."/>
            <person name="Miyamoto K."/>
            <person name="Kimura Y."/>
            <person name="Oda K."/>
        </authorList>
    </citation>
    <scope>NUCLEOTIDE SEQUENCE [LARGE SCALE GENOMIC DNA]</scope>
    <source>
        <strain evidence="4">NBRC 110686 / TISTR 2288 / 201-F6</strain>
    </source>
</reference>
<protein>
    <submittedName>
        <fullName evidence="3">XdhC protein</fullName>
    </submittedName>
</protein>
<gene>
    <name evidence="3" type="ORF">ISF6_2056</name>
</gene>
<evidence type="ECO:0000259" key="1">
    <source>
        <dbReference type="Pfam" id="PF02625"/>
    </source>
</evidence>
<evidence type="ECO:0000313" key="3">
    <source>
        <dbReference type="EMBL" id="GAP36216.1"/>
    </source>
</evidence>
<dbReference type="Pfam" id="PF13478">
    <property type="entry name" value="XdhC_C"/>
    <property type="match status" value="1"/>
</dbReference>
<sequence length="277" mass="29070">MDALRRTAEAWLAAGRPAVLVEVSAAQGSVPRGAGTRMLVAAADAPDGGLAGTIGGGHLELKAIAQARERLARGDTAPASVHVPLGPALGQCCGGAVTLAFAPLDAAALVRWPRAAPWFHLQLYGAGHVGRAIVQALAPLPLRIDWIDEREDEFARHAAPVAGAAELRRVCVDAVEAEVRLAPPGAAYLVLTHEHDLDLRITEAILRRGDFAYLGLIGSKTKRARFVHRFEARGVDPAAIDRLTCPIGVPGIAGQEPEVIALAVAAQLLQRCAPGRR</sequence>
<dbReference type="STRING" id="1547922.ISF6_2056"/>
<dbReference type="PANTHER" id="PTHR30388">
    <property type="entry name" value="ALDEHYDE OXIDOREDUCTASE MOLYBDENUM COFACTOR ASSEMBLY PROTEIN"/>
    <property type="match status" value="1"/>
</dbReference>
<evidence type="ECO:0000313" key="4">
    <source>
        <dbReference type="Proteomes" id="UP000037660"/>
    </source>
</evidence>
<dbReference type="NCBIfam" id="TIGR02964">
    <property type="entry name" value="xanthine_xdhC"/>
    <property type="match status" value="1"/>
</dbReference>
<comment type="caution">
    <text evidence="3">The sequence shown here is derived from an EMBL/GenBank/DDBJ whole genome shotgun (WGS) entry which is preliminary data.</text>
</comment>
<dbReference type="InterPro" id="IPR014308">
    <property type="entry name" value="Xanthine_DH_XdhC"/>
</dbReference>
<dbReference type="InterPro" id="IPR027051">
    <property type="entry name" value="XdhC_Rossmann_dom"/>
</dbReference>
<feature type="domain" description="XdhC- CoxI" evidence="1">
    <location>
        <begin position="11"/>
        <end position="76"/>
    </location>
</feature>
<dbReference type="EMBL" id="BBYR01000032">
    <property type="protein sequence ID" value="GAP36216.1"/>
    <property type="molecule type" value="Genomic_DNA"/>
</dbReference>
<dbReference type="Pfam" id="PF02625">
    <property type="entry name" value="XdhC_CoxI"/>
    <property type="match status" value="1"/>
</dbReference>
<reference evidence="4" key="1">
    <citation type="submission" date="2015-07" db="EMBL/GenBank/DDBJ databases">
        <title>Discovery of a poly(ethylene terephthalate assimilation.</title>
        <authorList>
            <person name="Yoshida S."/>
            <person name="Hiraga K."/>
            <person name="Takehana T."/>
            <person name="Taniguchi I."/>
            <person name="Yamaji H."/>
            <person name="Maeda Y."/>
            <person name="Toyohara K."/>
            <person name="Miyamoto K."/>
            <person name="Kimura Y."/>
            <person name="Oda K."/>
        </authorList>
    </citation>
    <scope>NUCLEOTIDE SEQUENCE [LARGE SCALE GENOMIC DNA]</scope>
    <source>
        <strain evidence="4">NBRC 110686 / TISTR 2288 / 201-F6</strain>
    </source>
</reference>
<dbReference type="AlphaFoldDB" id="A0A0K8P0R6"/>